<feature type="coiled-coil region" evidence="1">
    <location>
        <begin position="19"/>
        <end position="70"/>
    </location>
</feature>
<reference evidence="2 3" key="1">
    <citation type="submission" date="2016-04" db="EMBL/GenBank/DDBJ databases">
        <authorList>
            <person name="Evans L.H."/>
            <person name="Alamgir A."/>
            <person name="Owens N."/>
            <person name="Weber N.D."/>
            <person name="Virtaneva K."/>
            <person name="Barbian K."/>
            <person name="Babar A."/>
            <person name="Rosenke K."/>
        </authorList>
    </citation>
    <scope>NUCLEOTIDE SEQUENCE [LARGE SCALE GENOMIC DNA]</scope>
    <source>
        <strain evidence="2 3">IFM 0406</strain>
    </source>
</reference>
<dbReference type="EMBL" id="LWGR01000021">
    <property type="protein sequence ID" value="KZM68089.1"/>
    <property type="molecule type" value="Genomic_DNA"/>
</dbReference>
<accession>A0A164H036</accession>
<gene>
    <name evidence="2" type="ORF">AWN90_09105</name>
</gene>
<sequence length="205" mass="22298">MTDRATALGASLARIGDIKAELIAELADSEQMAADLVDADLIALELEEVRRDAEARVAEALAAQAAAERDALAARRERDDAFRLRQAALDAAEEAIAVRDGAVDAVTRMRTDCDQEVARVFKIADTQVDRARAAADREIAELKARLDSAEEAKARAESDRDQMLGAVAVLRTDLQLQDDRHREELAAVRSDCQRHHGAILGSSTR</sequence>
<comment type="caution">
    <text evidence="2">The sequence shown here is derived from an EMBL/GenBank/DDBJ whole genome shotgun (WGS) entry which is preliminary data.</text>
</comment>
<keyword evidence="1" id="KW-0175">Coiled coil</keyword>
<evidence type="ECO:0000313" key="3">
    <source>
        <dbReference type="Proteomes" id="UP000076512"/>
    </source>
</evidence>
<protein>
    <submittedName>
        <fullName evidence="2">Uncharacterized protein</fullName>
    </submittedName>
</protein>
<dbReference type="Proteomes" id="UP000076512">
    <property type="component" value="Unassembled WGS sequence"/>
</dbReference>
<evidence type="ECO:0000256" key="1">
    <source>
        <dbReference type="SAM" id="Coils"/>
    </source>
</evidence>
<name>A0A164H036_9NOCA</name>
<organism evidence="2 3">
    <name type="scientific">Nocardia terpenica</name>
    <dbReference type="NCBI Taxonomy" id="455432"/>
    <lineage>
        <taxon>Bacteria</taxon>
        <taxon>Bacillati</taxon>
        <taxon>Actinomycetota</taxon>
        <taxon>Actinomycetes</taxon>
        <taxon>Mycobacteriales</taxon>
        <taxon>Nocardiaceae</taxon>
        <taxon>Nocardia</taxon>
    </lineage>
</organism>
<dbReference type="STRING" id="455432.AWN90_09105"/>
<evidence type="ECO:0000313" key="2">
    <source>
        <dbReference type="EMBL" id="KZM68089.1"/>
    </source>
</evidence>
<feature type="coiled-coil region" evidence="1">
    <location>
        <begin position="132"/>
        <end position="166"/>
    </location>
</feature>
<dbReference type="AlphaFoldDB" id="A0A164H036"/>
<proteinExistence type="predicted"/>
<keyword evidence="3" id="KW-1185">Reference proteome</keyword>
<dbReference type="RefSeq" id="WP_067579385.1">
    <property type="nucleotide sequence ID" value="NZ_JABMCZ010000002.1"/>
</dbReference>